<protein>
    <submittedName>
        <fullName evidence="2">Uncharacterized protein</fullName>
    </submittedName>
</protein>
<reference evidence="2" key="1">
    <citation type="submission" date="2020-06" db="EMBL/GenBank/DDBJ databases">
        <authorList>
            <person name="Li T."/>
            <person name="Hu X."/>
            <person name="Zhang T."/>
            <person name="Song X."/>
            <person name="Zhang H."/>
            <person name="Dai N."/>
            <person name="Sheng W."/>
            <person name="Hou X."/>
            <person name="Wei L."/>
        </authorList>
    </citation>
    <scope>NUCLEOTIDE SEQUENCE</scope>
    <source>
        <strain evidence="2">G02</strain>
        <tissue evidence="2">Leaf</tissue>
    </source>
</reference>
<organism evidence="2">
    <name type="scientific">Sesamum radiatum</name>
    <name type="common">Black benniseed</name>
    <dbReference type="NCBI Taxonomy" id="300843"/>
    <lineage>
        <taxon>Eukaryota</taxon>
        <taxon>Viridiplantae</taxon>
        <taxon>Streptophyta</taxon>
        <taxon>Embryophyta</taxon>
        <taxon>Tracheophyta</taxon>
        <taxon>Spermatophyta</taxon>
        <taxon>Magnoliopsida</taxon>
        <taxon>eudicotyledons</taxon>
        <taxon>Gunneridae</taxon>
        <taxon>Pentapetalae</taxon>
        <taxon>asterids</taxon>
        <taxon>lamiids</taxon>
        <taxon>Lamiales</taxon>
        <taxon>Pedaliaceae</taxon>
        <taxon>Sesamum</taxon>
    </lineage>
</organism>
<sequence>RPSAKELLKHRFIKNARKSPKLLERIRERPKFQIDEETQDGPTPSAEATGTVKVVRQLGVEETVRASQATSLRDTGWDFSIGASGSTGTVRSAKPPQ</sequence>
<feature type="non-terminal residue" evidence="2">
    <location>
        <position position="1"/>
    </location>
</feature>
<evidence type="ECO:0000313" key="2">
    <source>
        <dbReference type="EMBL" id="KAL0320651.1"/>
    </source>
</evidence>
<dbReference type="EMBL" id="JACGWJ010000024">
    <property type="protein sequence ID" value="KAL0320651.1"/>
    <property type="molecule type" value="Genomic_DNA"/>
</dbReference>
<dbReference type="AlphaFoldDB" id="A0AAW2LSG2"/>
<name>A0AAW2LSG2_SESRA</name>
<gene>
    <name evidence="2" type="ORF">Sradi_5326600</name>
</gene>
<evidence type="ECO:0000256" key="1">
    <source>
        <dbReference type="SAM" id="MobiDB-lite"/>
    </source>
</evidence>
<feature type="region of interest" description="Disordered" evidence="1">
    <location>
        <begin position="76"/>
        <end position="97"/>
    </location>
</feature>
<reference evidence="2" key="2">
    <citation type="journal article" date="2024" name="Plant">
        <title>Genomic evolution and insights into agronomic trait innovations of Sesamum species.</title>
        <authorList>
            <person name="Miao H."/>
            <person name="Wang L."/>
            <person name="Qu L."/>
            <person name="Liu H."/>
            <person name="Sun Y."/>
            <person name="Le M."/>
            <person name="Wang Q."/>
            <person name="Wei S."/>
            <person name="Zheng Y."/>
            <person name="Lin W."/>
            <person name="Duan Y."/>
            <person name="Cao H."/>
            <person name="Xiong S."/>
            <person name="Wang X."/>
            <person name="Wei L."/>
            <person name="Li C."/>
            <person name="Ma Q."/>
            <person name="Ju M."/>
            <person name="Zhao R."/>
            <person name="Li G."/>
            <person name="Mu C."/>
            <person name="Tian Q."/>
            <person name="Mei H."/>
            <person name="Zhang T."/>
            <person name="Gao T."/>
            <person name="Zhang H."/>
        </authorList>
    </citation>
    <scope>NUCLEOTIDE SEQUENCE</scope>
    <source>
        <strain evidence="2">G02</strain>
    </source>
</reference>
<feature type="non-terminal residue" evidence="2">
    <location>
        <position position="97"/>
    </location>
</feature>
<proteinExistence type="predicted"/>
<comment type="caution">
    <text evidence="2">The sequence shown here is derived from an EMBL/GenBank/DDBJ whole genome shotgun (WGS) entry which is preliminary data.</text>
</comment>
<accession>A0AAW2LSG2</accession>